<dbReference type="Gene3D" id="2.30.30.40">
    <property type="entry name" value="SH3 Domains"/>
    <property type="match status" value="1"/>
</dbReference>
<keyword evidence="3" id="KW-1185">Reference proteome</keyword>
<feature type="domain" description="CheW-like" evidence="1">
    <location>
        <begin position="27"/>
        <end position="174"/>
    </location>
</feature>
<accession>A0A3B7MDS7</accession>
<dbReference type="EMBL" id="CP032152">
    <property type="protein sequence ID" value="AXY67798.1"/>
    <property type="molecule type" value="Genomic_DNA"/>
</dbReference>
<sequence length="176" mass="19205">MFSSSDLLATNAPIESGNIDDLRTPEGDLHILFTIPSGDTLALPAIGVREVVAVTPDRITPVPNTSNLLLGILNLRGQVIWVADTGKFLGDDTPLNTDRSELSIIAIEDDELMVGLAVHQVKGMEWLNNDTIKPATHVSDQMAPFVRGEWVFDAEQQDIVKLLDPLAILRSARWGL</sequence>
<dbReference type="InterPro" id="IPR002545">
    <property type="entry name" value="CheW-lke_dom"/>
</dbReference>
<organism evidence="2 3">
    <name type="scientific">Thermosynechococcus sichuanensis E542</name>
    <dbReference type="NCBI Taxonomy" id="2016101"/>
    <lineage>
        <taxon>Bacteria</taxon>
        <taxon>Bacillati</taxon>
        <taxon>Cyanobacteriota</taxon>
        <taxon>Cyanophyceae</taxon>
        <taxon>Acaryochloridales</taxon>
        <taxon>Thermosynechococcaceae</taxon>
        <taxon>Thermosynechococcus</taxon>
        <taxon>Thermosynechococcus sichuanensis</taxon>
    </lineage>
</organism>
<protein>
    <submittedName>
        <fullName evidence="2">Chemotaxis protein CheW</fullName>
    </submittedName>
</protein>
<dbReference type="InterPro" id="IPR036061">
    <property type="entry name" value="CheW-like_dom_sf"/>
</dbReference>
<dbReference type="PROSITE" id="PS50851">
    <property type="entry name" value="CHEW"/>
    <property type="match status" value="1"/>
</dbReference>
<dbReference type="RefSeq" id="WP_181496647.1">
    <property type="nucleotide sequence ID" value="NZ_CP032152.1"/>
</dbReference>
<dbReference type="GO" id="GO:0005829">
    <property type="term" value="C:cytosol"/>
    <property type="evidence" value="ECO:0007669"/>
    <property type="project" value="TreeGrafter"/>
</dbReference>
<dbReference type="GO" id="GO:0006935">
    <property type="term" value="P:chemotaxis"/>
    <property type="evidence" value="ECO:0007669"/>
    <property type="project" value="InterPro"/>
</dbReference>
<proteinExistence type="predicted"/>
<dbReference type="Gene3D" id="2.40.50.180">
    <property type="entry name" value="CheA-289, Domain 4"/>
    <property type="match status" value="1"/>
</dbReference>
<evidence type="ECO:0000313" key="3">
    <source>
        <dbReference type="Proteomes" id="UP000261812"/>
    </source>
</evidence>
<evidence type="ECO:0000313" key="2">
    <source>
        <dbReference type="EMBL" id="AXY67798.1"/>
    </source>
</evidence>
<dbReference type="InterPro" id="IPR039315">
    <property type="entry name" value="CheW"/>
</dbReference>
<dbReference type="GO" id="GO:0007165">
    <property type="term" value="P:signal transduction"/>
    <property type="evidence" value="ECO:0007669"/>
    <property type="project" value="InterPro"/>
</dbReference>
<dbReference type="Pfam" id="PF01584">
    <property type="entry name" value="CheW"/>
    <property type="match status" value="1"/>
</dbReference>
<gene>
    <name evidence="2" type="ORF">D3A95_05600</name>
</gene>
<dbReference type="AlphaFoldDB" id="A0A3B7MDS7"/>
<dbReference type="PANTHER" id="PTHR22617">
    <property type="entry name" value="CHEMOTAXIS SENSOR HISTIDINE KINASE-RELATED"/>
    <property type="match status" value="1"/>
</dbReference>
<name>A0A3B7MDS7_9CYAN</name>
<dbReference type="SUPFAM" id="SSF50341">
    <property type="entry name" value="CheW-like"/>
    <property type="match status" value="1"/>
</dbReference>
<reference evidence="3" key="1">
    <citation type="submission" date="2018-09" db="EMBL/GenBank/DDBJ databases">
        <title>Complete genome sequence of thermophilic cyanobacteria strain Thermosynechococcus elongatus PKUAC-SCTE542.</title>
        <authorList>
            <person name="Liang Y."/>
            <person name="Tang J."/>
            <person name="Daroch M."/>
        </authorList>
    </citation>
    <scope>NUCLEOTIDE SEQUENCE [LARGE SCALE GENOMIC DNA]</scope>
    <source>
        <strain evidence="3">E542</strain>
    </source>
</reference>
<dbReference type="PANTHER" id="PTHR22617:SF23">
    <property type="entry name" value="CHEMOTAXIS PROTEIN CHEW"/>
    <property type="match status" value="1"/>
</dbReference>
<dbReference type="KEGG" id="tsq:D3A95_05600"/>
<dbReference type="SMART" id="SM00260">
    <property type="entry name" value="CheW"/>
    <property type="match status" value="1"/>
</dbReference>
<dbReference type="Proteomes" id="UP000261812">
    <property type="component" value="Chromosome"/>
</dbReference>
<evidence type="ECO:0000259" key="1">
    <source>
        <dbReference type="PROSITE" id="PS50851"/>
    </source>
</evidence>